<proteinExistence type="predicted"/>
<feature type="domain" description="F-box" evidence="1">
    <location>
        <begin position="41"/>
        <end position="87"/>
    </location>
</feature>
<keyword evidence="3" id="KW-1185">Reference proteome</keyword>
<dbReference type="Proteomes" id="UP001178507">
    <property type="component" value="Unassembled WGS sequence"/>
</dbReference>
<comment type="caution">
    <text evidence="2">The sequence shown here is derived from an EMBL/GenBank/DDBJ whole genome shotgun (WGS) entry which is preliminary data.</text>
</comment>
<evidence type="ECO:0000313" key="2">
    <source>
        <dbReference type="EMBL" id="CAJ1375381.1"/>
    </source>
</evidence>
<dbReference type="SUPFAM" id="SSF81383">
    <property type="entry name" value="F-box domain"/>
    <property type="match status" value="1"/>
</dbReference>
<protein>
    <recommendedName>
        <fullName evidence="1">F-box domain-containing protein</fullName>
    </recommendedName>
</protein>
<accession>A0AA36HUL4</accession>
<dbReference type="InterPro" id="IPR001810">
    <property type="entry name" value="F-box_dom"/>
</dbReference>
<dbReference type="AlphaFoldDB" id="A0AA36HUL4"/>
<dbReference type="PROSITE" id="PS50330">
    <property type="entry name" value="UIM"/>
    <property type="match status" value="1"/>
</dbReference>
<gene>
    <name evidence="2" type="ORF">EVOR1521_LOCUS4669</name>
</gene>
<name>A0AA36HUL4_9DINO</name>
<evidence type="ECO:0000313" key="3">
    <source>
        <dbReference type="Proteomes" id="UP001178507"/>
    </source>
</evidence>
<dbReference type="EMBL" id="CAUJNA010000317">
    <property type="protein sequence ID" value="CAJ1375381.1"/>
    <property type="molecule type" value="Genomic_DNA"/>
</dbReference>
<organism evidence="2 3">
    <name type="scientific">Effrenium voratum</name>
    <dbReference type="NCBI Taxonomy" id="2562239"/>
    <lineage>
        <taxon>Eukaryota</taxon>
        <taxon>Sar</taxon>
        <taxon>Alveolata</taxon>
        <taxon>Dinophyceae</taxon>
        <taxon>Suessiales</taxon>
        <taxon>Symbiodiniaceae</taxon>
        <taxon>Effrenium</taxon>
    </lineage>
</organism>
<dbReference type="InterPro" id="IPR003903">
    <property type="entry name" value="UIM_dom"/>
</dbReference>
<dbReference type="InterPro" id="IPR036047">
    <property type="entry name" value="F-box-like_dom_sf"/>
</dbReference>
<dbReference type="Gene3D" id="1.20.1280.50">
    <property type="match status" value="1"/>
</dbReference>
<sequence length="297" mass="33521">MTGLDQELLEEEDEELLLALEESLKRGGKRSNTGLHETHASSQLVRWPQEVRLCVASFLPWSEIVAYSLLCRAWRALELEDTLWQVYFAATWPRLAERREAVPDGYPQPWRVLFRAQWAKGNHTEDALEEDWLDFRAAQGLKSKPTDSSTGSRHLKIQEALQQCREDLQQVGLRVPAEADANHTCDRLCRFHRLHLEGDAFLCEVSGVLHQCAPSTPCASCVPSADDCFLVCPVSGRCFPKVNTVNEEATEAVPCHDWDPELSAAQQVGRWFEQGYFMSEEQARSAFGLGGRCSCLN</sequence>
<reference evidence="2" key="1">
    <citation type="submission" date="2023-08" db="EMBL/GenBank/DDBJ databases">
        <authorList>
            <person name="Chen Y."/>
            <person name="Shah S."/>
            <person name="Dougan E. K."/>
            <person name="Thang M."/>
            <person name="Chan C."/>
        </authorList>
    </citation>
    <scope>NUCLEOTIDE SEQUENCE</scope>
</reference>
<dbReference type="PROSITE" id="PS50181">
    <property type="entry name" value="FBOX"/>
    <property type="match status" value="1"/>
</dbReference>
<evidence type="ECO:0000259" key="1">
    <source>
        <dbReference type="PROSITE" id="PS50181"/>
    </source>
</evidence>